<evidence type="ECO:0000256" key="6">
    <source>
        <dbReference type="ARBA" id="ARBA00022801"/>
    </source>
</evidence>
<dbReference type="Pfam" id="PF05108">
    <property type="entry name" value="T7SS_ESX1_EccB"/>
    <property type="match status" value="1"/>
</dbReference>
<evidence type="ECO:0000313" key="13">
    <source>
        <dbReference type="Proteomes" id="UP000198348"/>
    </source>
</evidence>
<dbReference type="GO" id="GO:0005524">
    <property type="term" value="F:ATP binding"/>
    <property type="evidence" value="ECO:0007669"/>
    <property type="project" value="UniProtKB-KW"/>
</dbReference>
<dbReference type="EMBL" id="FZNW01000015">
    <property type="protein sequence ID" value="SNR71338.1"/>
    <property type="molecule type" value="Genomic_DNA"/>
</dbReference>
<keyword evidence="13" id="KW-1185">Reference proteome</keyword>
<protein>
    <submittedName>
        <fullName evidence="12">Type VII secretion protein EccB</fullName>
    </submittedName>
</protein>
<keyword evidence="8 11" id="KW-1133">Transmembrane helix</keyword>
<keyword evidence="7" id="KW-0067">ATP-binding</keyword>
<dbReference type="PANTHER" id="PTHR40765">
    <property type="entry name" value="ESX-2 SECRETION SYSTEM ATPASE ECCB2"/>
    <property type="match status" value="1"/>
</dbReference>
<evidence type="ECO:0000256" key="3">
    <source>
        <dbReference type="ARBA" id="ARBA00022475"/>
    </source>
</evidence>
<dbReference type="NCBIfam" id="TIGR03919">
    <property type="entry name" value="T7SS_EccB"/>
    <property type="match status" value="1"/>
</dbReference>
<evidence type="ECO:0000256" key="11">
    <source>
        <dbReference type="SAM" id="Phobius"/>
    </source>
</evidence>
<gene>
    <name evidence="12" type="ORF">SAMN06265360_115127</name>
</gene>
<keyword evidence="4 11" id="KW-0812">Transmembrane</keyword>
<comment type="similarity">
    <text evidence="2">Belongs to the EccB family.</text>
</comment>
<dbReference type="GO" id="GO:0005576">
    <property type="term" value="C:extracellular region"/>
    <property type="evidence" value="ECO:0007669"/>
    <property type="project" value="TreeGrafter"/>
</dbReference>
<keyword evidence="6" id="KW-0378">Hydrolase</keyword>
<dbReference type="GO" id="GO:0016787">
    <property type="term" value="F:hydrolase activity"/>
    <property type="evidence" value="ECO:0007669"/>
    <property type="project" value="UniProtKB-KW"/>
</dbReference>
<dbReference type="InterPro" id="IPR042485">
    <property type="entry name" value="T7SS_EccB_R3"/>
</dbReference>
<reference evidence="12 13" key="1">
    <citation type="submission" date="2017-06" db="EMBL/GenBank/DDBJ databases">
        <authorList>
            <person name="Kim H.J."/>
            <person name="Triplett B.A."/>
        </authorList>
    </citation>
    <scope>NUCLEOTIDE SEQUENCE [LARGE SCALE GENOMIC DNA]</scope>
    <source>
        <strain evidence="12 13">DSM 45207</strain>
    </source>
</reference>
<evidence type="ECO:0000256" key="5">
    <source>
        <dbReference type="ARBA" id="ARBA00022741"/>
    </source>
</evidence>
<comment type="subcellular location">
    <subcellularLocation>
        <location evidence="1">Cell membrane</location>
        <topology evidence="1">Single-pass membrane protein</topology>
    </subcellularLocation>
</comment>
<evidence type="ECO:0000256" key="8">
    <source>
        <dbReference type="ARBA" id="ARBA00022989"/>
    </source>
</evidence>
<evidence type="ECO:0000256" key="7">
    <source>
        <dbReference type="ARBA" id="ARBA00022840"/>
    </source>
</evidence>
<dbReference type="Gene3D" id="3.30.2390.20">
    <property type="entry name" value="Type VII secretion system EccB, repeat 1 domain"/>
    <property type="match status" value="1"/>
</dbReference>
<proteinExistence type="inferred from homology"/>
<dbReference type="InterPro" id="IPR044857">
    <property type="entry name" value="T7SS_EccB_R1"/>
</dbReference>
<evidence type="ECO:0000256" key="2">
    <source>
        <dbReference type="ARBA" id="ARBA00008149"/>
    </source>
</evidence>
<dbReference type="GO" id="GO:0005886">
    <property type="term" value="C:plasma membrane"/>
    <property type="evidence" value="ECO:0007669"/>
    <property type="project" value="UniProtKB-SubCell"/>
</dbReference>
<keyword evidence="5" id="KW-0547">Nucleotide-binding</keyword>
<dbReference type="InterPro" id="IPR007795">
    <property type="entry name" value="T7SS_EccB"/>
</dbReference>
<sequence length="532" mass="57818">MPSNPTTKSQVQAYRFVLRRMQSALVRKDAVMLHDPLRTHNRATGVGVVIAALGLLGFLIFGILRPSPQPPNEGIVIGEESGQVYVKTAATDEAPEMLIPTFNVSSARLLLMARQDGDDAQGGGDGSVEAVEPEVVPDDRLEGIERGRMHGIPDGPPLIPEEDQYISDDWAVCDNIDFRNDLTPSEAMEQAERETAVLAGVSDLGRELGGDEAILASGDDGNDYLIYRPQEDPNRPSDMVRARVDLDEPSVETALKLGDHEPRSMSMGVLNAIPEVNSLEAPRIPDHGEPSEFDLGDLRVGDVFVVHRADGEEFFVLLREGPQRVSKAVADMIRFEESLDADPIDPVKASQVAEVDHVHELDVEDYPAEVPTVLDPMKGHATMCLGWTLRGDGDDQDERTAVFVGNEMPLPEDEDGTRFRMLDVGQANPDGTRLDGFFMPPGHAAPVRAATSKDSFESGPIYLISDHGLRYGIPDQETAAHLGVPEQRPAPDAIVRLLPTGSSLNPQDAMRTFDSVPVDPDAGSYEEDSEDG</sequence>
<keyword evidence="3" id="KW-1003">Cell membrane</keyword>
<name>A0A238YKK3_9PSEU</name>
<dbReference type="AlphaFoldDB" id="A0A238YKK3"/>
<feature type="transmembrane region" description="Helical" evidence="11">
    <location>
        <begin position="43"/>
        <end position="64"/>
    </location>
</feature>
<evidence type="ECO:0000256" key="9">
    <source>
        <dbReference type="ARBA" id="ARBA00023136"/>
    </source>
</evidence>
<evidence type="ECO:0000256" key="10">
    <source>
        <dbReference type="SAM" id="MobiDB-lite"/>
    </source>
</evidence>
<keyword evidence="9 11" id="KW-0472">Membrane</keyword>
<accession>A0A238YKK3</accession>
<dbReference type="Gene3D" id="2.40.50.910">
    <property type="entry name" value="Type VII secretion system EccB, repeat 3 domain"/>
    <property type="match status" value="1"/>
</dbReference>
<organism evidence="12 13">
    <name type="scientific">Haloechinothrix alba</name>
    <dbReference type="NCBI Taxonomy" id="664784"/>
    <lineage>
        <taxon>Bacteria</taxon>
        <taxon>Bacillati</taxon>
        <taxon>Actinomycetota</taxon>
        <taxon>Actinomycetes</taxon>
        <taxon>Pseudonocardiales</taxon>
        <taxon>Pseudonocardiaceae</taxon>
        <taxon>Haloechinothrix</taxon>
    </lineage>
</organism>
<evidence type="ECO:0000256" key="4">
    <source>
        <dbReference type="ARBA" id="ARBA00022692"/>
    </source>
</evidence>
<dbReference type="Proteomes" id="UP000198348">
    <property type="component" value="Unassembled WGS sequence"/>
</dbReference>
<evidence type="ECO:0000313" key="12">
    <source>
        <dbReference type="EMBL" id="SNR71338.1"/>
    </source>
</evidence>
<dbReference type="OrthoDB" id="3847604at2"/>
<dbReference type="PANTHER" id="PTHR40765:SF2">
    <property type="entry name" value="ESX-2 SECRETION SYSTEM ATPASE ECCB2"/>
    <property type="match status" value="1"/>
</dbReference>
<evidence type="ECO:0000256" key="1">
    <source>
        <dbReference type="ARBA" id="ARBA00004162"/>
    </source>
</evidence>
<dbReference type="RefSeq" id="WP_089302357.1">
    <property type="nucleotide sequence ID" value="NZ_FZNW01000015.1"/>
</dbReference>
<feature type="region of interest" description="Disordered" evidence="10">
    <location>
        <begin position="498"/>
        <end position="532"/>
    </location>
</feature>